<keyword evidence="3" id="KW-1185">Reference proteome</keyword>
<sequence length="132" mass="15444">MNKLLMIVCAFFLLSCNRDDAPKGIINKDQMVNVLFDMGITDAYLNQIYKPDSLQRQAHTRYNYIFKKNNIDSAKFTKSLKYYSLRATELDEIFNKVTDSLNRLEKADSIKAVKKVIKFKRKRKIKNDLPAK</sequence>
<evidence type="ECO:0000259" key="1">
    <source>
        <dbReference type="Pfam" id="PF14129"/>
    </source>
</evidence>
<reference evidence="2 3" key="1">
    <citation type="submission" date="2016-04" db="EMBL/GenBank/DDBJ databases">
        <authorList>
            <person name="Evans L.H."/>
            <person name="Alamgir A."/>
            <person name="Owens N."/>
            <person name="Weber N.D."/>
            <person name="Virtaneva K."/>
            <person name="Barbian K."/>
            <person name="Babar A."/>
            <person name="Rosenke K."/>
        </authorList>
    </citation>
    <scope>NUCLEOTIDE SEQUENCE [LARGE SCALE GENOMIC DNA]</scope>
    <source>
        <strain evidence="2 3">CCM 8644</strain>
    </source>
</reference>
<dbReference type="STRING" id="1826909.A5893_09090"/>
<reference evidence="2 3" key="2">
    <citation type="submission" date="2016-06" db="EMBL/GenBank/DDBJ databases">
        <title>Pedobacter psychrophilus sp. nov., isolated from Antarctic fragmentary rock.</title>
        <authorList>
            <person name="Svec P."/>
        </authorList>
    </citation>
    <scope>NUCLEOTIDE SEQUENCE [LARGE SCALE GENOMIC DNA]</scope>
    <source>
        <strain evidence="2 3">CCM 8644</strain>
    </source>
</reference>
<dbReference type="Pfam" id="PF14129">
    <property type="entry name" value="DUF4296"/>
    <property type="match status" value="1"/>
</dbReference>
<dbReference type="Proteomes" id="UP000078459">
    <property type="component" value="Unassembled WGS sequence"/>
</dbReference>
<dbReference type="PROSITE" id="PS51257">
    <property type="entry name" value="PROKAR_LIPOPROTEIN"/>
    <property type="match status" value="1"/>
</dbReference>
<feature type="domain" description="DUF4296" evidence="1">
    <location>
        <begin position="22"/>
        <end position="106"/>
    </location>
</feature>
<accession>A0A179DFI7</accession>
<dbReference type="RefSeq" id="WP_068822345.1">
    <property type="nucleotide sequence ID" value="NZ_LWHJ01000027.1"/>
</dbReference>
<dbReference type="AlphaFoldDB" id="A0A179DFI7"/>
<dbReference type="InterPro" id="IPR025381">
    <property type="entry name" value="DUF4296"/>
</dbReference>
<evidence type="ECO:0000313" key="3">
    <source>
        <dbReference type="Proteomes" id="UP000078459"/>
    </source>
</evidence>
<evidence type="ECO:0000313" key="2">
    <source>
        <dbReference type="EMBL" id="OAQ39728.1"/>
    </source>
</evidence>
<comment type="caution">
    <text evidence="2">The sequence shown here is derived from an EMBL/GenBank/DDBJ whole genome shotgun (WGS) entry which is preliminary data.</text>
</comment>
<proteinExistence type="predicted"/>
<organism evidence="2 3">
    <name type="scientific">Pedobacter psychrophilus</name>
    <dbReference type="NCBI Taxonomy" id="1826909"/>
    <lineage>
        <taxon>Bacteria</taxon>
        <taxon>Pseudomonadati</taxon>
        <taxon>Bacteroidota</taxon>
        <taxon>Sphingobacteriia</taxon>
        <taxon>Sphingobacteriales</taxon>
        <taxon>Sphingobacteriaceae</taxon>
        <taxon>Pedobacter</taxon>
    </lineage>
</organism>
<dbReference type="EMBL" id="LWHJ01000027">
    <property type="protein sequence ID" value="OAQ39728.1"/>
    <property type="molecule type" value="Genomic_DNA"/>
</dbReference>
<dbReference type="OrthoDB" id="678784at2"/>
<protein>
    <recommendedName>
        <fullName evidence="1">DUF4296 domain-containing protein</fullName>
    </recommendedName>
</protein>
<name>A0A179DFI7_9SPHI</name>
<gene>
    <name evidence="2" type="ORF">A5893_09090</name>
</gene>